<dbReference type="Gene3D" id="3.90.1590.10">
    <property type="entry name" value="glutathione-dependent formaldehyde- activating enzyme (gfa)"/>
    <property type="match status" value="2"/>
</dbReference>
<dbReference type="PANTHER" id="PTHR33337">
    <property type="entry name" value="GFA DOMAIN-CONTAINING PROTEIN"/>
    <property type="match status" value="1"/>
</dbReference>
<keyword evidence="7" id="KW-1185">Reference proteome</keyword>
<feature type="domain" description="CENP-V/GFA" evidence="5">
    <location>
        <begin position="7"/>
        <end position="117"/>
    </location>
</feature>
<keyword evidence="3" id="KW-0862">Zinc</keyword>
<comment type="similarity">
    <text evidence="1">Belongs to the Gfa family.</text>
</comment>
<dbReference type="STRING" id="37992.A0A4Z0Z155"/>
<evidence type="ECO:0000259" key="5">
    <source>
        <dbReference type="PROSITE" id="PS51891"/>
    </source>
</evidence>
<sequence>MAPAPKLLISCHCGAAKQTVRLCDQVSGTPQEISLCHCGACRHNTGLLCVSYAAIEHPDSIEGLVEYHSTTKTTTRFFCAICGCHVFRRLHGPIKDNINVEVADGALTAVTKNELWAVATGVIIRESGESSKGGREMLMKYTKHINTASTKDGGLSAFIRRVGDAQELEVVDSWGPSPPAFKAAGKKYEGSDPDVELETSSRGYSRVQSGEEVLSAFCHCKTVQFHITRPNLSSELPQSNFPDLMVAYHTGSPQIQNPEDNKWWLRPDLDFCSGEPGILRMERSGLRRYLAGTCACRSCRITSGFEIQTWAFIPRANVFFHIRDNHTESSDSETRTADEVTNIVPLDFATLPANILTSYESSKGVRREFCSRCGATVFWRDRWRPQLLDVSVGLLDAEEGARAESWLDWWTGRVSFVEDAGNGRTGEIATSAKCLLDSLEEGLRRWGEEREEASR</sequence>
<evidence type="ECO:0000256" key="4">
    <source>
        <dbReference type="ARBA" id="ARBA00023239"/>
    </source>
</evidence>
<dbReference type="SUPFAM" id="SSF51316">
    <property type="entry name" value="Mss4-like"/>
    <property type="match status" value="2"/>
</dbReference>
<protein>
    <recommendedName>
        <fullName evidence="5">CENP-V/GFA domain-containing protein</fullName>
    </recommendedName>
</protein>
<keyword evidence="4" id="KW-0456">Lyase</keyword>
<comment type="caution">
    <text evidence="6">The sequence shown here is derived from an EMBL/GenBank/DDBJ whole genome shotgun (WGS) entry which is preliminary data.</text>
</comment>
<keyword evidence="2" id="KW-0479">Metal-binding</keyword>
<dbReference type="InterPro" id="IPR011057">
    <property type="entry name" value="Mss4-like_sf"/>
</dbReference>
<evidence type="ECO:0000313" key="7">
    <source>
        <dbReference type="Proteomes" id="UP000297716"/>
    </source>
</evidence>
<dbReference type="PROSITE" id="PS51891">
    <property type="entry name" value="CENP_V_GFA"/>
    <property type="match status" value="1"/>
</dbReference>
<dbReference type="OrthoDB" id="5422068at2759"/>
<dbReference type="Pfam" id="PF04828">
    <property type="entry name" value="GFA"/>
    <property type="match status" value="1"/>
</dbReference>
<dbReference type="InterPro" id="IPR006913">
    <property type="entry name" value="CENP-V/GFA"/>
</dbReference>
<evidence type="ECO:0000256" key="1">
    <source>
        <dbReference type="ARBA" id="ARBA00005495"/>
    </source>
</evidence>
<accession>A0A4Z0Z155</accession>
<dbReference type="AlphaFoldDB" id="A0A4Z0Z155"/>
<evidence type="ECO:0000256" key="2">
    <source>
        <dbReference type="ARBA" id="ARBA00022723"/>
    </source>
</evidence>
<dbReference type="PANTHER" id="PTHR33337:SF30">
    <property type="entry name" value="DUF636 DOMAIN PROTEIN (AFU_ORTHOLOGUE AFUA_1G03180)"/>
    <property type="match status" value="1"/>
</dbReference>
<evidence type="ECO:0000313" key="6">
    <source>
        <dbReference type="EMBL" id="TGJ83346.1"/>
    </source>
</evidence>
<dbReference type="GO" id="GO:0046872">
    <property type="term" value="F:metal ion binding"/>
    <property type="evidence" value="ECO:0007669"/>
    <property type="project" value="UniProtKB-KW"/>
</dbReference>
<dbReference type="EMBL" id="SKBN01000097">
    <property type="protein sequence ID" value="TGJ83346.1"/>
    <property type="molecule type" value="Genomic_DNA"/>
</dbReference>
<evidence type="ECO:0000256" key="3">
    <source>
        <dbReference type="ARBA" id="ARBA00022833"/>
    </source>
</evidence>
<gene>
    <name evidence="6" type="ORF">E0Z10_g5423</name>
</gene>
<name>A0A4Z0Z155_9PEZI</name>
<proteinExistence type="inferred from homology"/>
<organism evidence="6 7">
    <name type="scientific">Xylaria hypoxylon</name>
    <dbReference type="NCBI Taxonomy" id="37992"/>
    <lineage>
        <taxon>Eukaryota</taxon>
        <taxon>Fungi</taxon>
        <taxon>Dikarya</taxon>
        <taxon>Ascomycota</taxon>
        <taxon>Pezizomycotina</taxon>
        <taxon>Sordariomycetes</taxon>
        <taxon>Xylariomycetidae</taxon>
        <taxon>Xylariales</taxon>
        <taxon>Xylariaceae</taxon>
        <taxon>Xylaria</taxon>
    </lineage>
</organism>
<dbReference type="Proteomes" id="UP000297716">
    <property type="component" value="Unassembled WGS sequence"/>
</dbReference>
<dbReference type="GO" id="GO:0016846">
    <property type="term" value="F:carbon-sulfur lyase activity"/>
    <property type="evidence" value="ECO:0007669"/>
    <property type="project" value="InterPro"/>
</dbReference>
<reference evidence="6 7" key="1">
    <citation type="submission" date="2019-03" db="EMBL/GenBank/DDBJ databases">
        <title>Draft genome sequence of Xylaria hypoxylon DSM 108379, a ubiquitous saprotrophic-parasitic fungi on hardwood.</title>
        <authorList>
            <person name="Buettner E."/>
            <person name="Leonhardt S."/>
            <person name="Gebauer A.M."/>
            <person name="Liers C."/>
            <person name="Hofrichter M."/>
            <person name="Kellner H."/>
        </authorList>
    </citation>
    <scope>NUCLEOTIDE SEQUENCE [LARGE SCALE GENOMIC DNA]</scope>
    <source>
        <strain evidence="6 7">DSM 108379</strain>
    </source>
</reference>